<feature type="compositionally biased region" description="Basic and acidic residues" evidence="1">
    <location>
        <begin position="1710"/>
        <end position="1719"/>
    </location>
</feature>
<feature type="compositionally biased region" description="Basic and acidic residues" evidence="1">
    <location>
        <begin position="226"/>
        <end position="243"/>
    </location>
</feature>
<feature type="compositionally biased region" description="Basic residues" evidence="1">
    <location>
        <begin position="499"/>
        <end position="513"/>
    </location>
</feature>
<feature type="region of interest" description="Disordered" evidence="1">
    <location>
        <begin position="1547"/>
        <end position="1572"/>
    </location>
</feature>
<evidence type="ECO:0000259" key="3">
    <source>
        <dbReference type="Pfam" id="PF24344"/>
    </source>
</evidence>
<accession>A0A086SW48</accession>
<feature type="region of interest" description="Disordered" evidence="1">
    <location>
        <begin position="1"/>
        <end position="115"/>
    </location>
</feature>
<organism evidence="5 6">
    <name type="scientific">Hapsidospora chrysogenum (strain ATCC 11550 / CBS 779.69 / DSM 880 / IAM 14645 / JCM 23072 / IMI 49137)</name>
    <name type="common">Acremonium chrysogenum</name>
    <dbReference type="NCBI Taxonomy" id="857340"/>
    <lineage>
        <taxon>Eukaryota</taxon>
        <taxon>Fungi</taxon>
        <taxon>Dikarya</taxon>
        <taxon>Ascomycota</taxon>
        <taxon>Pezizomycotina</taxon>
        <taxon>Sordariomycetes</taxon>
        <taxon>Hypocreomycetidae</taxon>
        <taxon>Hypocreales</taxon>
        <taxon>Bionectriaceae</taxon>
        <taxon>Hapsidospora</taxon>
    </lineage>
</organism>
<dbReference type="Pfam" id="PF24340">
    <property type="entry name" value="DH_2"/>
    <property type="match status" value="1"/>
</dbReference>
<feature type="compositionally biased region" description="Low complexity" evidence="1">
    <location>
        <begin position="1799"/>
        <end position="1810"/>
    </location>
</feature>
<feature type="compositionally biased region" description="Basic and acidic residues" evidence="1">
    <location>
        <begin position="660"/>
        <end position="710"/>
    </location>
</feature>
<feature type="region of interest" description="Disordered" evidence="1">
    <location>
        <begin position="1300"/>
        <end position="1517"/>
    </location>
</feature>
<feature type="compositionally biased region" description="Low complexity" evidence="1">
    <location>
        <begin position="1488"/>
        <end position="1505"/>
    </location>
</feature>
<feature type="compositionally biased region" description="Basic and acidic residues" evidence="1">
    <location>
        <begin position="349"/>
        <end position="358"/>
    </location>
</feature>
<feature type="compositionally biased region" description="Basic residues" evidence="1">
    <location>
        <begin position="244"/>
        <end position="264"/>
    </location>
</feature>
<dbReference type="STRING" id="857340.A0A086SW48"/>
<feature type="domain" description="PH" evidence="3">
    <location>
        <begin position="1164"/>
        <end position="1306"/>
    </location>
</feature>
<feature type="compositionally biased region" description="Polar residues" evidence="1">
    <location>
        <begin position="414"/>
        <end position="423"/>
    </location>
</feature>
<reference evidence="6" key="1">
    <citation type="journal article" date="2014" name="Genome Announc.">
        <title>Genome sequence and annotation of Acremonium chrysogenum, producer of the beta-lactam antibiotic cephalosporin C.</title>
        <authorList>
            <person name="Terfehr D."/>
            <person name="Dahlmann T.A."/>
            <person name="Specht T."/>
            <person name="Zadra I."/>
            <person name="Kuernsteiner H."/>
            <person name="Kueck U."/>
        </authorList>
    </citation>
    <scope>NUCLEOTIDE SEQUENCE [LARGE SCALE GENOMIC DNA]</scope>
    <source>
        <strain evidence="6">ATCC 11550 / CBS 779.69 / DSM 880 / IAM 14645 / JCM 23072 / IMI 49137</strain>
    </source>
</reference>
<proteinExistence type="predicted"/>
<dbReference type="Pfam" id="PF24345">
    <property type="entry name" value="PH_24"/>
    <property type="match status" value="1"/>
</dbReference>
<sequence length="1966" mass="215708">MPSSSDSPDDNDVSHEQPATTQPKASAPATKKDKDDNKENKAKDKSGTRSGSKDAPSTPSKKFGTAADTPKSAPAPTHQRQRSNTKKPVEPPTLLADFLMGRPSPARRAAERQRRQSVEAVKAELRHEMKQSAVRKVQPPGGVKDRVKAWQKANAAAIADGNPDDAATEPTDLAFDDEDGLESVTEEDRIRIKMRQRRKNGLRAKPVVHKTEGESSKPSGDASGADESKPPPKKRVISDDHWMKTKNRRSPPNRRVSPRTRKKSPTSGGSPIPKDFTLLTAPNPKVASRVKAWAEKVEIPDTSSARSFRSSNSRERSVLSEGTDTDVLSEVGTSSSQATARQSLRRRQHDSGRGDGIRVKAMRKKKMDDDGIRVTPINSSLDDDDGIRVTPINSTLDDNGIKVRPASEFESEADSSQTASTALTRKRGKTLPTSRRPDLERIEVIEEPSELSQTTGFTETTVTDSLQATEELESAVDKPTKRQGAKASEPHNDTPTKNKGARARSKSFHTGVRKTRDDASWIDDGASNLHSSQILGSDLASSLANKSVADIPGDIPWGHSAFSELDLPLNGPARTRPKRPNTDRSPSLKGMPKVFKKVVEEGKKMIHEMNEPPRPPPTKNPPSIEKWLSSTVDPFVDAPETDKNTTQRASTEPPKQAGPEPKKSATPEPVKKSTSETQEHASPEPTKKSTPEVDRSGEKTRRKASYESKSSRHSRSKSETTVSAETAPSHSETDGTPKSDATSKPKTPDSAGLKRRRAVRSTSSPSKSGRRPFLGILKEAFQGESAEYKKPSFSYQGQEERYDDDDMSDERTVSGYDSRSSYLYDAAPTGSDLSSAESVEPEAPRMAGPRLRPPTRGNHELSTILSEENSSVVESDLTSNVSRSTLTQSTHLTKDSDLSKSKGQEPGLKRRLTRHSDLVSVLSLPDDRNIPDTIKNTRSRPSLRKTRGHVDSVTAEELLGEFSDDEGLYMRELKTLVDGVVPVLLSQVVQGGNPTDLFGTVSEGQKLDTLSKSVVGMGVSLEKLRNAHKKAPHHDLRRLAHWAHGVVPIYNSYLNSWRLGFQDLIVNLAPAAGIPEDEDSLLNAMPRNESGDIVDDDGERVDVAHLLKRPLIRIKHLVKLFKCVDSMIPSEDTLELVKNFEDLQEKSRRRHREETARLVDEEAANTDTTRSRDLRTLGAIESVTIDARRQVNAKDIFSLDLAHSSGQRLECQVELVYRDNQRDPDDAGDLLIREVGDGRRTYLLFPPISRSAISARTGEGNFDMVVMIRGVYNDRQWHELITLTSDNEDQILDWLDILPLTPVPPREPEPSVVGDDEDEALSPKPIDIPVGARSIRRKGPRSSSEPPSPQYPATPKRALASRYHPRRPSGPSTPPRIAEEPESSLEKTPTQDDYVTRNHDADRSRPLHESMRPDALKLTKKPTAAPFREDGAPRPPIHRTLSMSPEAEPEQDAPWTPKATVKPPMELKSDGKVRRRTSSPLKHEYLPSHDASSASEASAESASEPDYSDSDDDDLESIDVPETELGVSIKHDDPVPRPAARAPAEFMGAESECSLTPSNSASQAGLHGHKVAPEEKDSAVRAMAIISRWSDRGAWKDITSTPCSIVVTPGLIEAYSVQLDAPGQGQKTGRPLLAMDLTPLVLIRQSTTVDLEIRSSVQPHCQLYESYNGGNFRFRCGNGPDCFSLYMSVHHARLNNQKFIQLENEARFRSFGEHQRPADDGEDTSSRRRRSWFGRKNSYRSSVRAPSQDGGSSAAPSSSVSATSFLKRLTVAGNMSFNLARSSVDKQSRPGSVRNSLYTSGSSSSASGTPPRSPSISVENSGHTPATLDSENIRIRLHLLATSTKWEDYGNCILQIRRPPPGWHQALRADHGLEKRVTVTTLPKKSSEAPRILLDAVLGSGCFSPMGSRGIVCGVWEEVRDGDGVVGMVPATGATGGNIKKWCFQCASVAEASWVLRLVHQEVLRA</sequence>
<feature type="compositionally biased region" description="Acidic residues" evidence="1">
    <location>
        <begin position="1506"/>
        <end position="1517"/>
    </location>
</feature>
<evidence type="ECO:0000259" key="2">
    <source>
        <dbReference type="Pfam" id="PF24340"/>
    </source>
</evidence>
<gene>
    <name evidence="5" type="ORF">ACRE_079690</name>
</gene>
<feature type="compositionally biased region" description="Basic and acidic residues" evidence="1">
    <location>
        <begin position="1148"/>
        <end position="1160"/>
    </location>
</feature>
<evidence type="ECO:0000256" key="1">
    <source>
        <dbReference type="SAM" id="MobiDB-lite"/>
    </source>
</evidence>
<name>A0A086SW48_HAPC1</name>
<feature type="compositionally biased region" description="Basic residues" evidence="1">
    <location>
        <begin position="192"/>
        <end position="208"/>
    </location>
</feature>
<dbReference type="OrthoDB" id="5408934at2759"/>
<comment type="caution">
    <text evidence="5">The sequence shown here is derived from an EMBL/GenBank/DDBJ whole genome shotgun (WGS) entry which is preliminary data.</text>
</comment>
<dbReference type="InterPro" id="IPR056416">
    <property type="entry name" value="DH_2_fung"/>
</dbReference>
<feature type="region of interest" description="Disordered" evidence="1">
    <location>
        <begin position="1782"/>
        <end position="1827"/>
    </location>
</feature>
<dbReference type="InterPro" id="IPR056223">
    <property type="entry name" value="PH_24"/>
</dbReference>
<feature type="domain" description="PH" evidence="4">
    <location>
        <begin position="1573"/>
        <end position="1708"/>
    </location>
</feature>
<feature type="compositionally biased region" description="Low complexity" evidence="1">
    <location>
        <begin position="1745"/>
        <end position="1759"/>
    </location>
</feature>
<feature type="region of interest" description="Disordered" evidence="1">
    <location>
        <begin position="549"/>
        <end position="911"/>
    </location>
</feature>
<dbReference type="HOGENOM" id="CLU_001441_0_0_1"/>
<protein>
    <submittedName>
        <fullName evidence="5">Uncharacterized protein</fullName>
    </submittedName>
</protein>
<feature type="region of interest" description="Disordered" evidence="1">
    <location>
        <begin position="405"/>
        <end position="525"/>
    </location>
</feature>
<feature type="compositionally biased region" description="Polar residues" evidence="1">
    <location>
        <begin position="450"/>
        <end position="468"/>
    </location>
</feature>
<feature type="compositionally biased region" description="Basic and acidic residues" evidence="1">
    <location>
        <begin position="30"/>
        <end position="47"/>
    </location>
</feature>
<dbReference type="Pfam" id="PF24344">
    <property type="entry name" value="PH_23"/>
    <property type="match status" value="1"/>
</dbReference>
<feature type="region of interest" description="Disordered" evidence="1">
    <location>
        <begin position="1710"/>
        <end position="1759"/>
    </location>
</feature>
<feature type="domain" description="DBL homology" evidence="2">
    <location>
        <begin position="951"/>
        <end position="1151"/>
    </location>
</feature>
<feature type="compositionally biased region" description="Basic and acidic residues" evidence="1">
    <location>
        <begin position="731"/>
        <end position="747"/>
    </location>
</feature>
<evidence type="ECO:0000313" key="6">
    <source>
        <dbReference type="Proteomes" id="UP000029964"/>
    </source>
</evidence>
<feature type="compositionally biased region" description="Polar residues" evidence="1">
    <location>
        <begin position="1553"/>
        <end position="1563"/>
    </location>
</feature>
<feature type="compositionally biased region" description="Basic and acidic residues" evidence="1">
    <location>
        <begin position="435"/>
        <end position="444"/>
    </location>
</feature>
<keyword evidence="6" id="KW-1185">Reference proteome</keyword>
<feature type="compositionally biased region" description="Basic and acidic residues" evidence="1">
    <location>
        <begin position="892"/>
        <end position="903"/>
    </location>
</feature>
<dbReference type="Proteomes" id="UP000029964">
    <property type="component" value="Unassembled WGS sequence"/>
</dbReference>
<feature type="compositionally biased region" description="Polar residues" evidence="1">
    <location>
        <begin position="720"/>
        <end position="730"/>
    </location>
</feature>
<feature type="region of interest" description="Disordered" evidence="1">
    <location>
        <begin position="297"/>
        <end position="386"/>
    </location>
</feature>
<dbReference type="EMBL" id="JPKY01000134">
    <property type="protein sequence ID" value="KFH41330.1"/>
    <property type="molecule type" value="Genomic_DNA"/>
</dbReference>
<evidence type="ECO:0000259" key="4">
    <source>
        <dbReference type="Pfam" id="PF24345"/>
    </source>
</evidence>
<feature type="compositionally biased region" description="Basic and acidic residues" evidence="1">
    <location>
        <begin position="597"/>
        <end position="611"/>
    </location>
</feature>
<feature type="compositionally biased region" description="Polar residues" evidence="1">
    <location>
        <begin position="1816"/>
        <end position="1827"/>
    </location>
</feature>
<feature type="compositionally biased region" description="Polar residues" evidence="1">
    <location>
        <begin position="331"/>
        <end position="342"/>
    </location>
</feature>
<feature type="compositionally biased region" description="Acidic residues" evidence="1">
    <location>
        <begin position="174"/>
        <end position="185"/>
    </location>
</feature>
<dbReference type="InterPro" id="IPR056222">
    <property type="entry name" value="PH_23"/>
</dbReference>
<evidence type="ECO:0000313" key="5">
    <source>
        <dbReference type="EMBL" id="KFH41330.1"/>
    </source>
</evidence>
<feature type="compositionally biased region" description="Polar residues" evidence="1">
    <location>
        <begin position="1789"/>
        <end position="1798"/>
    </location>
</feature>
<feature type="region of interest" description="Disordered" evidence="1">
    <location>
        <begin position="1148"/>
        <end position="1170"/>
    </location>
</feature>
<feature type="compositionally biased region" description="Polar residues" evidence="1">
    <location>
        <begin position="860"/>
        <end position="891"/>
    </location>
</feature>
<feature type="region of interest" description="Disordered" evidence="1">
    <location>
        <begin position="156"/>
        <end position="283"/>
    </location>
</feature>
<feature type="compositionally biased region" description="Basic and acidic residues" evidence="1">
    <location>
        <begin position="1394"/>
        <end position="1417"/>
    </location>
</feature>